<dbReference type="PROSITE" id="PS00018">
    <property type="entry name" value="EF_HAND_1"/>
    <property type="match status" value="1"/>
</dbReference>
<sequence precursor="true">MRTTVAALVLSLLLGSCPAWAVVIVTGTGSGRVDELGTSGNFPYALQGDGNALVFGVYADNNITYSNAMYGGASPDAFVSDGRVGLFYFANPAASGNFTFDVDVSVADAGYFLYELDYVDTSSSPITAIDNSITTTADSQFVLNYAGLNFGNGAGTTPAAGSIISSSGVFDIDGGAGGGALAYGSGFGGGAGVQTLGWDRMNGNDSGDVAIALFGVAGGPTPWNVNGGGSYNSGANWLGGAVPADNPFFSSAHATDSTATVTLDAPVSLSEMTFSNANQYEIAGPSALTLTGGANILVGEGTHEISAVVAGGAGLTKSGGGALVLSGANTYTGTTSVSGGALQLPVTGSVPGAVSVAEAGTLAFVAGFDGAFPNAVSGAGSVLVDSSLTTETVGFNSAKTYTGTTQISGGTLQVSHASALGAGDATTLTGTTVSENGSQNNGKLALSGNVTVANELLTLFPRRGEGVADLVHVTSAGNNTWSGNIKGDVNGDNYNFESTSGTLTLGGTISAPDGDGGVRNFVFSGAGNIDLAGRLVDYGTDENGMSGVPINEENNVNVIKRGSGTLTINTKTDANDDYWFGSTTVESGTLRVNGAGDNGELRSDVQVNAGATLDVSNGFSKYNLIPIAPYETGLSGGGTVVANRLGVWESSTLSPGDGVGTLSVNGGVDLFYFDADEATVNNTGSLNFQLGDDATVKSVGNSENDLISVNGAFTIGAGGGGGAAFGSEQFVVNVTIAEGVFDTANNYTLIDASTLTLNGGASASNFQVNFTDTLGNVITGSRYSAAIVLDTAADEVQLDVDGTPVSLTWTGANGQAWDIQTTANWTGGDTVFANLDQVTFNDSAVVGGPQAGDFNSDGSVDAADYTIWRDNLGQSDDALNGNGTGDASGNVVQADYDLWRDNYGQTGGGGGVTVDISGADVFPSQVIFDSSTGNTYTITGDSGFGGATPINITGNVTAVLRNNNTLQGAISIGENATLDIGGDVSGNISGSGTLVVGSGFNTFSSANSLTGPVVIQNATLNLNNAQALGSSAVGTTISAGGDLTFNFTDLSLAEPLTFNGGSVSAIESTATLTGAINVAAGGASFRVANTGGGESTMTINQDIAGTQSGPVTLTVSNGLTMSLLNNVSNNGVLTKTGAGTVQIASTTAIAAPEIAANGGTIDVTAQSSLQLAGGQTLSGKSGTIAGNVSTTSGAVIRIGDAVMPQGPNADYIDATWGAEGNTTLASGAELNPPNGSFQGNDEWAARAFGNNGDLLQGAPTTPPDEAAVPVIKTTITGLEPNTSYDVYANFWDNAAVWPIQAGASEGSLTLFNAPGDGLEGATDAVPLDNFLFTGPVMLTESDRTMYGAPVGSLVSNGAGEIEVFIDDTGAGPNGRTLYDGITLTDGSTSAFGQSFTVDGDLSLVDGSTIQFDIANAGVNDLLTVTGALSVADGFILEVSLDASVSAASLLAGDSWNLFDFGSASGVFDEADFILPAGLAGGLEWDTSGLLTTGSLSVVATGAAAAAPEPATAMLLLSIAGLAAGVRRRAE</sequence>
<comment type="caution">
    <text evidence="3">The sequence shown here is derived from an EMBL/GenBank/DDBJ whole genome shotgun (WGS) entry which is preliminary data.</text>
</comment>
<evidence type="ECO:0000313" key="3">
    <source>
        <dbReference type="EMBL" id="TWT31093.1"/>
    </source>
</evidence>
<keyword evidence="4" id="KW-1185">Reference proteome</keyword>
<proteinExistence type="predicted"/>
<name>A0A5C5UZJ8_9BACT</name>
<protein>
    <submittedName>
        <fullName evidence="3">Autotransporter-associated beta strand repeat protein</fullName>
    </submittedName>
</protein>
<dbReference type="NCBIfam" id="TIGR02601">
    <property type="entry name" value="autotrns_rpt"/>
    <property type="match status" value="2"/>
</dbReference>
<evidence type="ECO:0000256" key="1">
    <source>
        <dbReference type="ARBA" id="ARBA00022729"/>
    </source>
</evidence>
<gene>
    <name evidence="3" type="ORF">KOR34_44670</name>
</gene>
<evidence type="ECO:0000313" key="4">
    <source>
        <dbReference type="Proteomes" id="UP000316714"/>
    </source>
</evidence>
<dbReference type="PROSITE" id="PS51257">
    <property type="entry name" value="PROKAR_LIPOPROTEIN"/>
    <property type="match status" value="1"/>
</dbReference>
<dbReference type="EMBL" id="SIHJ01000004">
    <property type="protein sequence ID" value="TWT31093.1"/>
    <property type="molecule type" value="Genomic_DNA"/>
</dbReference>
<dbReference type="Proteomes" id="UP000316714">
    <property type="component" value="Unassembled WGS sequence"/>
</dbReference>
<feature type="chain" id="PRO_5023097293" evidence="2">
    <location>
        <begin position="22"/>
        <end position="1530"/>
    </location>
</feature>
<dbReference type="OrthoDB" id="234264at2"/>
<organism evidence="3 4">
    <name type="scientific">Posidoniimonas corsicana</name>
    <dbReference type="NCBI Taxonomy" id="1938618"/>
    <lineage>
        <taxon>Bacteria</taxon>
        <taxon>Pseudomonadati</taxon>
        <taxon>Planctomycetota</taxon>
        <taxon>Planctomycetia</taxon>
        <taxon>Pirellulales</taxon>
        <taxon>Lacipirellulaceae</taxon>
        <taxon>Posidoniimonas</taxon>
    </lineage>
</organism>
<dbReference type="InterPro" id="IPR018247">
    <property type="entry name" value="EF_Hand_1_Ca_BS"/>
</dbReference>
<dbReference type="RefSeq" id="WP_146568284.1">
    <property type="nucleotide sequence ID" value="NZ_SIHJ01000004.1"/>
</dbReference>
<feature type="signal peptide" evidence="2">
    <location>
        <begin position="1"/>
        <end position="21"/>
    </location>
</feature>
<dbReference type="Pfam" id="PF12951">
    <property type="entry name" value="PATR"/>
    <property type="match status" value="3"/>
</dbReference>
<dbReference type="InterPro" id="IPR013425">
    <property type="entry name" value="Autotrns_rpt"/>
</dbReference>
<keyword evidence="1 2" id="KW-0732">Signal</keyword>
<accession>A0A5C5UZJ8</accession>
<reference evidence="3 4" key="1">
    <citation type="submission" date="2019-02" db="EMBL/GenBank/DDBJ databases">
        <title>Deep-cultivation of Planctomycetes and their phenomic and genomic characterization uncovers novel biology.</title>
        <authorList>
            <person name="Wiegand S."/>
            <person name="Jogler M."/>
            <person name="Boedeker C."/>
            <person name="Pinto D."/>
            <person name="Vollmers J."/>
            <person name="Rivas-Marin E."/>
            <person name="Kohn T."/>
            <person name="Peeters S.H."/>
            <person name="Heuer A."/>
            <person name="Rast P."/>
            <person name="Oberbeckmann S."/>
            <person name="Bunk B."/>
            <person name="Jeske O."/>
            <person name="Meyerdierks A."/>
            <person name="Storesund J.E."/>
            <person name="Kallscheuer N."/>
            <person name="Luecker S."/>
            <person name="Lage O.M."/>
            <person name="Pohl T."/>
            <person name="Merkel B.J."/>
            <person name="Hornburger P."/>
            <person name="Mueller R.-W."/>
            <person name="Bruemmer F."/>
            <person name="Labrenz M."/>
            <person name="Spormann A.M."/>
            <person name="Op Den Camp H."/>
            <person name="Overmann J."/>
            <person name="Amann R."/>
            <person name="Jetten M.S.M."/>
            <person name="Mascher T."/>
            <person name="Medema M.H."/>
            <person name="Devos D.P."/>
            <person name="Kaster A.-K."/>
            <person name="Ovreas L."/>
            <person name="Rohde M."/>
            <person name="Galperin M.Y."/>
            <person name="Jogler C."/>
        </authorList>
    </citation>
    <scope>NUCLEOTIDE SEQUENCE [LARGE SCALE GENOMIC DNA]</scope>
    <source>
        <strain evidence="3 4">KOR34</strain>
    </source>
</reference>
<evidence type="ECO:0000256" key="2">
    <source>
        <dbReference type="SAM" id="SignalP"/>
    </source>
</evidence>